<dbReference type="Gene3D" id="3.10.620.30">
    <property type="match status" value="1"/>
</dbReference>
<organism evidence="3 4">
    <name type="scientific">Candidatus Dactylopiibacterium carminicum</name>
    <dbReference type="NCBI Taxonomy" id="857335"/>
    <lineage>
        <taxon>Bacteria</taxon>
        <taxon>Pseudomonadati</taxon>
        <taxon>Pseudomonadota</taxon>
        <taxon>Betaproteobacteria</taxon>
        <taxon>Rhodocyclales</taxon>
        <taxon>Rhodocyclaceae</taxon>
        <taxon>Candidatus Dactylopiibacterium</taxon>
    </lineage>
</organism>
<feature type="domain" description="Transglutaminase-like" evidence="1">
    <location>
        <begin position="158"/>
        <end position="219"/>
    </location>
</feature>
<dbReference type="Pfam" id="PF08379">
    <property type="entry name" value="Bact_transglu_N"/>
    <property type="match status" value="1"/>
</dbReference>
<dbReference type="EMBL" id="NMRN01000002">
    <property type="protein sequence ID" value="PAS95068.1"/>
    <property type="molecule type" value="Genomic_DNA"/>
</dbReference>
<sequence length="261" mass="28522">MKYSIRHETRCHYDSPASYSIRKLRITPREEGGVKISRWEVNTPARSSRSVDAWGNTTHLLSLTAPHENVRIVVTGEVEIPDQGQALIGTDCDGLTLPIYLASTSLTQPDAALSALARTHLGRAPQHIADVLALLEALRAHLRPTPSGGEPLRGAAESFTRQAATLPDQVHVLLTACRAVGLPARFVSGYQLGERVREHAWAGIWLEAAGGWVSFDARRGELASGHQIRLAVGRDYLDACPMRSMHQGGGQEEVRVTVRMM</sequence>
<dbReference type="Proteomes" id="UP000623509">
    <property type="component" value="Unassembled WGS sequence"/>
</dbReference>
<dbReference type="Proteomes" id="UP000216107">
    <property type="component" value="Unassembled WGS sequence"/>
</dbReference>
<dbReference type="SUPFAM" id="SSF54001">
    <property type="entry name" value="Cysteine proteinases"/>
    <property type="match status" value="1"/>
</dbReference>
<protein>
    <submittedName>
        <fullName evidence="2">Transglutaminase family protein</fullName>
    </submittedName>
</protein>
<gene>
    <name evidence="2" type="ORF">BGI27_02575</name>
    <name evidence="3" type="ORF">CGU29_01055</name>
</gene>
<reference evidence="3 4" key="2">
    <citation type="submission" date="2017-07" db="EMBL/GenBank/DDBJ databases">
        <title>Candidatus Dactylopiibacterium carminicum, a nitrogen-fixing symbiont of the cochineal insect Dactylopius coccus and Dactylopius opuntiae (Hemiptera: Coccoidea: Dactylopiidae).</title>
        <authorList>
            <person name="Vera A."/>
        </authorList>
    </citation>
    <scope>NUCLEOTIDE SEQUENCE [LARGE SCALE GENOMIC DNA]</scope>
    <source>
        <strain evidence="3 4">NFDCM</strain>
    </source>
</reference>
<dbReference type="SMART" id="SM00460">
    <property type="entry name" value="TGc"/>
    <property type="match status" value="1"/>
</dbReference>
<dbReference type="AlphaFoldDB" id="A0A272EY68"/>
<proteinExistence type="predicted"/>
<comment type="caution">
    <text evidence="3">The sequence shown here is derived from an EMBL/GenBank/DDBJ whole genome shotgun (WGS) entry which is preliminary data.</text>
</comment>
<dbReference type="OrthoDB" id="5438043at2"/>
<reference evidence="2 5" key="1">
    <citation type="submission" date="2016-08" db="EMBL/GenBank/DDBJ databases">
        <title>Candidatus Dactylopiibacterium carminicum genome sequence.</title>
        <authorList>
            <person name="Ramirez-Puebla S.T."/>
            <person name="Ormeno-Orrillo E."/>
            <person name="Vera-Ponce De Leon A."/>
            <person name="Luis L."/>
            <person name="Sanchez-Flores A."/>
            <person name="Monica R."/>
            <person name="Martinez-Romero E."/>
        </authorList>
    </citation>
    <scope>NUCLEOTIDE SEQUENCE [LARGE SCALE GENOMIC DNA]</scope>
    <source>
        <strain evidence="2">END1</strain>
    </source>
</reference>
<keyword evidence="5" id="KW-1185">Reference proteome</keyword>
<dbReference type="EMBL" id="MDUX01000005">
    <property type="protein sequence ID" value="KAF7600447.1"/>
    <property type="molecule type" value="Genomic_DNA"/>
</dbReference>
<dbReference type="PANTHER" id="PTHR33490">
    <property type="entry name" value="BLR5614 PROTEIN-RELATED"/>
    <property type="match status" value="1"/>
</dbReference>
<evidence type="ECO:0000313" key="3">
    <source>
        <dbReference type="EMBL" id="PAS95068.1"/>
    </source>
</evidence>
<name>A0A272EY68_9RHOO</name>
<accession>A0A272EY68</accession>
<dbReference type="InterPro" id="IPR038765">
    <property type="entry name" value="Papain-like_cys_pep_sf"/>
</dbReference>
<dbReference type="InterPro" id="IPR013589">
    <property type="entry name" value="Bac_transglu_N"/>
</dbReference>
<dbReference type="RefSeq" id="WP_095523361.1">
    <property type="nucleotide sequence ID" value="NZ_MDUX01000005.1"/>
</dbReference>
<dbReference type="InterPro" id="IPR002931">
    <property type="entry name" value="Transglutaminase-like"/>
</dbReference>
<evidence type="ECO:0000313" key="4">
    <source>
        <dbReference type="Proteomes" id="UP000216107"/>
    </source>
</evidence>
<dbReference type="PANTHER" id="PTHR33490:SF6">
    <property type="entry name" value="SLL1049 PROTEIN"/>
    <property type="match status" value="1"/>
</dbReference>
<evidence type="ECO:0000259" key="1">
    <source>
        <dbReference type="SMART" id="SM00460"/>
    </source>
</evidence>
<evidence type="ECO:0000313" key="2">
    <source>
        <dbReference type="EMBL" id="KAF7600447.1"/>
    </source>
</evidence>
<dbReference type="Pfam" id="PF01841">
    <property type="entry name" value="Transglut_core"/>
    <property type="match status" value="1"/>
</dbReference>
<evidence type="ECO:0000313" key="5">
    <source>
        <dbReference type="Proteomes" id="UP000623509"/>
    </source>
</evidence>